<proteinExistence type="predicted"/>
<keyword evidence="1" id="KW-1133">Transmembrane helix</keyword>
<evidence type="ECO:0000313" key="2">
    <source>
        <dbReference type="EMBL" id="MDT0685861.1"/>
    </source>
</evidence>
<reference evidence="2 3" key="1">
    <citation type="submission" date="2023-09" db="EMBL/GenBank/DDBJ databases">
        <authorList>
            <person name="Rey-Velasco X."/>
        </authorList>
    </citation>
    <scope>NUCLEOTIDE SEQUENCE [LARGE SCALE GENOMIC DNA]</scope>
    <source>
        <strain evidence="2 3">F225</strain>
    </source>
</reference>
<dbReference type="Proteomes" id="UP001253848">
    <property type="component" value="Unassembled WGS sequence"/>
</dbReference>
<gene>
    <name evidence="2" type="ORF">RM541_05770</name>
</gene>
<keyword evidence="1" id="KW-0812">Transmembrane</keyword>
<dbReference type="EMBL" id="JAVRHN010000003">
    <property type="protein sequence ID" value="MDT0685861.1"/>
    <property type="molecule type" value="Genomic_DNA"/>
</dbReference>
<keyword evidence="3" id="KW-1185">Reference proteome</keyword>
<name>A0ABU3DQ80_9FLAO</name>
<comment type="caution">
    <text evidence="2">The sequence shown here is derived from an EMBL/GenBank/DDBJ whole genome shotgun (WGS) entry which is preliminary data.</text>
</comment>
<sequence length="104" mass="11990">MKKNLTIIICVIGVLILSYFLFEPVFTYYIGRTEMPNLEEIHPKKTHSETLKNKADEILGKEFKLLEAPSISIAVGMNDSLIWSNSIGYADFEKKKFCRFNNKI</sequence>
<evidence type="ECO:0000256" key="1">
    <source>
        <dbReference type="SAM" id="Phobius"/>
    </source>
</evidence>
<keyword evidence="1" id="KW-0472">Membrane</keyword>
<dbReference type="RefSeq" id="WP_311499264.1">
    <property type="nucleotide sequence ID" value="NZ_JAVRHN010000003.1"/>
</dbReference>
<organism evidence="2 3">
    <name type="scientific">Autumnicola psychrophila</name>
    <dbReference type="NCBI Taxonomy" id="3075592"/>
    <lineage>
        <taxon>Bacteria</taxon>
        <taxon>Pseudomonadati</taxon>
        <taxon>Bacteroidota</taxon>
        <taxon>Flavobacteriia</taxon>
        <taxon>Flavobacteriales</taxon>
        <taxon>Flavobacteriaceae</taxon>
        <taxon>Autumnicola</taxon>
    </lineage>
</organism>
<protein>
    <submittedName>
        <fullName evidence="2">Uncharacterized protein</fullName>
    </submittedName>
</protein>
<accession>A0ABU3DQ80</accession>
<feature type="transmembrane region" description="Helical" evidence="1">
    <location>
        <begin position="6"/>
        <end position="30"/>
    </location>
</feature>
<evidence type="ECO:0000313" key="3">
    <source>
        <dbReference type="Proteomes" id="UP001253848"/>
    </source>
</evidence>